<dbReference type="GO" id="GO:0016491">
    <property type="term" value="F:oxidoreductase activity"/>
    <property type="evidence" value="ECO:0007669"/>
    <property type="project" value="UniProtKB-KW"/>
</dbReference>
<gene>
    <name evidence="4" type="ORF">LSO60_06340</name>
</gene>
<accession>A0AA46P7W2</accession>
<dbReference type="InterPro" id="IPR028939">
    <property type="entry name" value="P5C_Rdtase_cat_N"/>
</dbReference>
<sequence>MRISFVGSGKVATHLAKTFSSQHQIVQIMSRNLEHATKLANQVGAQAIDDDHLLSSEIDLLVVAVSDQSIATVVQSISAQLFDVLMVHTSGSTDLKVLSNIHSNAGVFYPLQTFSFEREIDWAETPLFIEAKQPQALGILNQLANSLSKHVYHYSSSQRLSLHLAAVFACNFSNYCYDMAKQLVDQQQVDFSLLYPLILETAKKATQYDPVKVQTGPALREDHNILQMHQHLLEQANRPDLKEIYQLLSQAIITRHHV</sequence>
<dbReference type="AlphaFoldDB" id="A0AA46P7W2"/>
<evidence type="ECO:0000313" key="4">
    <source>
        <dbReference type="EMBL" id="UYF72875.1"/>
    </source>
</evidence>
<evidence type="ECO:0000259" key="2">
    <source>
        <dbReference type="Pfam" id="PF03807"/>
    </source>
</evidence>
<dbReference type="InterPro" id="IPR018931">
    <property type="entry name" value="DUF2520"/>
</dbReference>
<dbReference type="PANTHER" id="PTHR40459">
    <property type="entry name" value="CONSERVED HYPOTHETICAL ALANINE AND LEUCINE RICH PROTEIN"/>
    <property type="match status" value="1"/>
</dbReference>
<dbReference type="InterPro" id="IPR036291">
    <property type="entry name" value="NAD(P)-bd_dom_sf"/>
</dbReference>
<feature type="domain" description="DUF2520" evidence="3">
    <location>
        <begin position="126"/>
        <end position="252"/>
    </location>
</feature>
<evidence type="ECO:0000313" key="5">
    <source>
        <dbReference type="Proteomes" id="UP001164064"/>
    </source>
</evidence>
<dbReference type="Proteomes" id="UP001164064">
    <property type="component" value="Chromosome"/>
</dbReference>
<name>A0AA46P7W2_9GAMM</name>
<dbReference type="Gene3D" id="3.40.50.720">
    <property type="entry name" value="NAD(P)-binding Rossmann-like Domain"/>
    <property type="match status" value="1"/>
</dbReference>
<dbReference type="InterPro" id="IPR037108">
    <property type="entry name" value="TM1727-like_C_sf"/>
</dbReference>
<dbReference type="SUPFAM" id="SSF48179">
    <property type="entry name" value="6-phosphogluconate dehydrogenase C-terminal domain-like"/>
    <property type="match status" value="1"/>
</dbReference>
<dbReference type="RefSeq" id="WP_263513144.1">
    <property type="nucleotide sequence ID" value="NZ_CP089051.1"/>
</dbReference>
<dbReference type="Pfam" id="PF03807">
    <property type="entry name" value="F420_oxidored"/>
    <property type="match status" value="1"/>
</dbReference>
<keyword evidence="1" id="KW-0560">Oxidoreductase</keyword>
<feature type="domain" description="Pyrroline-5-carboxylate reductase catalytic N-terminal" evidence="2">
    <location>
        <begin position="2"/>
        <end position="87"/>
    </location>
</feature>
<dbReference type="SUPFAM" id="SSF51735">
    <property type="entry name" value="NAD(P)-binding Rossmann-fold domains"/>
    <property type="match status" value="1"/>
</dbReference>
<evidence type="ECO:0000259" key="3">
    <source>
        <dbReference type="Pfam" id="PF10728"/>
    </source>
</evidence>
<proteinExistence type="predicted"/>
<dbReference type="EMBL" id="CP089051">
    <property type="protein sequence ID" value="UYF72875.1"/>
    <property type="molecule type" value="Genomic_DNA"/>
</dbReference>
<evidence type="ECO:0000256" key="1">
    <source>
        <dbReference type="ARBA" id="ARBA00023002"/>
    </source>
</evidence>
<dbReference type="PANTHER" id="PTHR40459:SF1">
    <property type="entry name" value="CONSERVED HYPOTHETICAL ALANINE AND LEUCINE RICH PROTEIN"/>
    <property type="match status" value="1"/>
</dbReference>
<protein>
    <submittedName>
        <fullName evidence="4">DUF2520 domain-containing protein</fullName>
    </submittedName>
</protein>
<dbReference type="Pfam" id="PF10728">
    <property type="entry name" value="DUF2520"/>
    <property type="match status" value="1"/>
</dbReference>
<organism evidence="4 5">
    <name type="scientific">Acinetobacter ursingii</name>
    <dbReference type="NCBI Taxonomy" id="108980"/>
    <lineage>
        <taxon>Bacteria</taxon>
        <taxon>Pseudomonadati</taxon>
        <taxon>Pseudomonadota</taxon>
        <taxon>Gammaproteobacteria</taxon>
        <taxon>Moraxellales</taxon>
        <taxon>Moraxellaceae</taxon>
        <taxon>Acinetobacter</taxon>
    </lineage>
</organism>
<dbReference type="InterPro" id="IPR008927">
    <property type="entry name" value="6-PGluconate_DH-like_C_sf"/>
</dbReference>
<reference evidence="4" key="1">
    <citation type="journal article" date="2022" name="J Glob Antimicrob Resist">
        <title>Comparative analysis of IMP-4- and OXA-58-containing plasmids of three carbapenemase-producing Acinetobacter ursingii strains in the Netherlands.</title>
        <authorList>
            <person name="Hendrickx A.P.A."/>
            <person name="Schade R.P."/>
            <person name="Landman F."/>
            <person name="Bosch T."/>
            <person name="Schouls L.M."/>
            <person name="van Dijk K."/>
        </authorList>
    </citation>
    <scope>NUCLEOTIDE SEQUENCE</scope>
    <source>
        <strain evidence="4">RIVM_C010559</strain>
    </source>
</reference>
<dbReference type="Gene3D" id="1.10.1040.20">
    <property type="entry name" value="ProC-like, C-terminal domain"/>
    <property type="match status" value="1"/>
</dbReference>